<gene>
    <name evidence="2" type="ORF">TNCV_931751</name>
</gene>
<evidence type="ECO:0000256" key="1">
    <source>
        <dbReference type="SAM" id="MobiDB-lite"/>
    </source>
</evidence>
<evidence type="ECO:0000313" key="2">
    <source>
        <dbReference type="EMBL" id="GFY27034.1"/>
    </source>
</evidence>
<evidence type="ECO:0000313" key="3">
    <source>
        <dbReference type="Proteomes" id="UP000887159"/>
    </source>
</evidence>
<name>A0A8X7BDW0_TRICX</name>
<keyword evidence="3" id="KW-1185">Reference proteome</keyword>
<accession>A0A8X7BDW0</accession>
<reference evidence="2" key="1">
    <citation type="submission" date="2020-08" db="EMBL/GenBank/DDBJ databases">
        <title>Multicomponent nature underlies the extraordinary mechanical properties of spider dragline silk.</title>
        <authorList>
            <person name="Kono N."/>
            <person name="Nakamura H."/>
            <person name="Mori M."/>
            <person name="Yoshida Y."/>
            <person name="Ohtoshi R."/>
            <person name="Malay A.D."/>
            <person name="Moran D.A.P."/>
            <person name="Tomita M."/>
            <person name="Numata K."/>
            <person name="Arakawa K."/>
        </authorList>
    </citation>
    <scope>NUCLEOTIDE SEQUENCE</scope>
</reference>
<comment type="caution">
    <text evidence="2">The sequence shown here is derived from an EMBL/GenBank/DDBJ whole genome shotgun (WGS) entry which is preliminary data.</text>
</comment>
<dbReference type="Proteomes" id="UP000887159">
    <property type="component" value="Unassembled WGS sequence"/>
</dbReference>
<dbReference type="EMBL" id="BMAU01021378">
    <property type="protein sequence ID" value="GFY27034.1"/>
    <property type="molecule type" value="Genomic_DNA"/>
</dbReference>
<sequence>MIRYLDHWGTATLTGLKKYLIYDTPIKTKNQEKHDQELGKEVIVPSCENIIKKIIAFFYALYENAMCLEHSETSYTIDPCHNEATPPPTSEANNTSNIVASR</sequence>
<proteinExistence type="predicted"/>
<dbReference type="AlphaFoldDB" id="A0A8X7BDW0"/>
<protein>
    <submittedName>
        <fullName evidence="2">Uncharacterized protein</fullName>
    </submittedName>
</protein>
<feature type="region of interest" description="Disordered" evidence="1">
    <location>
        <begin position="79"/>
        <end position="102"/>
    </location>
</feature>
<organism evidence="2 3">
    <name type="scientific">Trichonephila clavipes</name>
    <name type="common">Golden silk orbweaver</name>
    <name type="synonym">Nephila clavipes</name>
    <dbReference type="NCBI Taxonomy" id="2585209"/>
    <lineage>
        <taxon>Eukaryota</taxon>
        <taxon>Metazoa</taxon>
        <taxon>Ecdysozoa</taxon>
        <taxon>Arthropoda</taxon>
        <taxon>Chelicerata</taxon>
        <taxon>Arachnida</taxon>
        <taxon>Araneae</taxon>
        <taxon>Araneomorphae</taxon>
        <taxon>Entelegynae</taxon>
        <taxon>Araneoidea</taxon>
        <taxon>Nephilidae</taxon>
        <taxon>Trichonephila</taxon>
    </lineage>
</organism>
<feature type="compositionally biased region" description="Polar residues" evidence="1">
    <location>
        <begin position="90"/>
        <end position="102"/>
    </location>
</feature>